<reference evidence="1 2" key="1">
    <citation type="submission" date="2014-03" db="EMBL/GenBank/DDBJ databases">
        <title>Draft genome of the hookworm Oesophagostomum dentatum.</title>
        <authorList>
            <person name="Mitreva M."/>
        </authorList>
    </citation>
    <scope>NUCLEOTIDE SEQUENCE [LARGE SCALE GENOMIC DNA]</scope>
    <source>
        <strain evidence="1 2">OD-Hann</strain>
    </source>
</reference>
<evidence type="ECO:0000313" key="2">
    <source>
        <dbReference type="Proteomes" id="UP000053660"/>
    </source>
</evidence>
<dbReference type="EMBL" id="KN571139">
    <property type="protein sequence ID" value="KHJ83913.1"/>
    <property type="molecule type" value="Genomic_DNA"/>
</dbReference>
<accession>A0A0B1SF12</accession>
<dbReference type="InterPro" id="IPR046341">
    <property type="entry name" value="SET_dom_sf"/>
</dbReference>
<dbReference type="Gene3D" id="2.170.270.10">
    <property type="entry name" value="SET domain"/>
    <property type="match status" value="1"/>
</dbReference>
<protein>
    <submittedName>
        <fullName evidence="1">Uncharacterized protein</fullName>
    </submittedName>
</protein>
<sequence>MSSDTLAAALSLQVDEYPVDLSATDDLVEDIVAQLDKHSSWKLIPHADRLITFQTILRLISSRLMTNAHSIYFVDSLERNSELVYFSFSSSEVGRVSQAPTPMPSAVGLFPAACWFNHSCRANLNSLYVLPFRVHECHGISQIIGSFSSFYENKLIFVSMGIRQGEEICDNYGASFFKNTKQERADFLAGRGFTCNCTVCLSNDSIDHMLEPIIEHPDVGQLHYSLSSLILKSLPNVDDYRQYRSALPDGHKIIEIIAEMYTGSRGGQVDPEERLFLYGEMLECQRKRGLHFSPDQIRILLNCVVACYDAACKSSRKTRKFMDEMQVHLFAALIRMRTFYGKLYPAYDAAKVSFLAI</sequence>
<dbReference type="InterPro" id="IPR050869">
    <property type="entry name" value="H3K4_H4K5_MeTrfase"/>
</dbReference>
<dbReference type="AlphaFoldDB" id="A0A0B1SF12"/>
<evidence type="ECO:0000313" key="1">
    <source>
        <dbReference type="EMBL" id="KHJ83913.1"/>
    </source>
</evidence>
<dbReference type="PANTHER" id="PTHR12197">
    <property type="entry name" value="HISTONE-LYSINE N-METHYLTRANSFERASE SMYD"/>
    <property type="match status" value="1"/>
</dbReference>
<organism evidence="1 2">
    <name type="scientific">Oesophagostomum dentatum</name>
    <name type="common">Nodular worm</name>
    <dbReference type="NCBI Taxonomy" id="61180"/>
    <lineage>
        <taxon>Eukaryota</taxon>
        <taxon>Metazoa</taxon>
        <taxon>Ecdysozoa</taxon>
        <taxon>Nematoda</taxon>
        <taxon>Chromadorea</taxon>
        <taxon>Rhabditida</taxon>
        <taxon>Rhabditina</taxon>
        <taxon>Rhabditomorpha</taxon>
        <taxon>Strongyloidea</taxon>
        <taxon>Strongylidae</taxon>
        <taxon>Oesophagostomum</taxon>
    </lineage>
</organism>
<gene>
    <name evidence="1" type="ORF">OESDEN_16380</name>
</gene>
<proteinExistence type="predicted"/>
<name>A0A0B1SF12_OESDE</name>
<dbReference type="SUPFAM" id="SSF82199">
    <property type="entry name" value="SET domain"/>
    <property type="match status" value="1"/>
</dbReference>
<dbReference type="Proteomes" id="UP000053660">
    <property type="component" value="Unassembled WGS sequence"/>
</dbReference>
<dbReference type="OrthoDB" id="1028014at2759"/>
<keyword evidence="2" id="KW-1185">Reference proteome</keyword>